<dbReference type="PIRSF" id="PIRSF034888">
    <property type="entry name" value="P-loop_UCP034888"/>
    <property type="match status" value="1"/>
</dbReference>
<accession>A0A9R1C7L6</accession>
<dbReference type="InterPro" id="IPR014592">
    <property type="entry name" value="P-loop_UCP034888"/>
</dbReference>
<comment type="caution">
    <text evidence="4">The sequence shown here is derived from an EMBL/GenBank/DDBJ whole genome shotgun (WGS) entry which is preliminary data.</text>
</comment>
<feature type="domain" description="Endonuclease GajA/Old nuclease/RecF-like AAA" evidence="2">
    <location>
        <begin position="6"/>
        <end position="77"/>
    </location>
</feature>
<dbReference type="Gene3D" id="3.40.50.300">
    <property type="entry name" value="P-loop containing nucleotide triphosphate hydrolases"/>
    <property type="match status" value="2"/>
</dbReference>
<dbReference type="GO" id="GO:0016887">
    <property type="term" value="F:ATP hydrolysis activity"/>
    <property type="evidence" value="ECO:0007669"/>
    <property type="project" value="InterPro"/>
</dbReference>
<evidence type="ECO:0008006" key="6">
    <source>
        <dbReference type="Google" id="ProtNLM"/>
    </source>
</evidence>
<evidence type="ECO:0000259" key="3">
    <source>
        <dbReference type="Pfam" id="PF13304"/>
    </source>
</evidence>
<protein>
    <recommendedName>
        <fullName evidence="6">AAA domain-containing protein</fullName>
    </recommendedName>
</protein>
<organism evidence="4 5">
    <name type="scientific">Prevotella lacticifex</name>
    <dbReference type="NCBI Taxonomy" id="2854755"/>
    <lineage>
        <taxon>Bacteria</taxon>
        <taxon>Pseudomonadati</taxon>
        <taxon>Bacteroidota</taxon>
        <taxon>Bacteroidia</taxon>
        <taxon>Bacteroidales</taxon>
        <taxon>Prevotellaceae</taxon>
        <taxon>Prevotella</taxon>
    </lineage>
</organism>
<dbReference type="Proteomes" id="UP000825483">
    <property type="component" value="Unassembled WGS sequence"/>
</dbReference>
<dbReference type="PANTHER" id="PTHR43581:SF2">
    <property type="entry name" value="EXCINUCLEASE ATPASE SUBUNIT"/>
    <property type="match status" value="1"/>
</dbReference>
<proteinExistence type="predicted"/>
<dbReference type="PANTHER" id="PTHR43581">
    <property type="entry name" value="ATP/GTP PHOSPHATASE"/>
    <property type="match status" value="1"/>
</dbReference>
<evidence type="ECO:0000313" key="4">
    <source>
        <dbReference type="EMBL" id="GJG57507.1"/>
    </source>
</evidence>
<gene>
    <name evidence="4" type="ORF">PRLR5076_03580</name>
</gene>
<dbReference type="AlphaFoldDB" id="A0A9R1C7L6"/>
<sequence length="344" mass="38747">MNFTTMLKEVNIKNFRSINEARLKLSPITVLTGLNSTGKSACFSAILSALYHDKNVENSKILLSNFDFTFATNRNRNTAAEEYSVVLNSDNGEMVLSDSNIITAPSTKSNGFYDLEKNVYYLSANRLGYKMDGELYNPKYKVGIQGEYIFGTFFHEQSKPLNESICFNTRTSLTLSYQVGQWLSYILSIPFDVKTEEITSTQIKVSYTADGLDNILPQQLGVGVSYLVKVLIMCLRANKGDVLMIENPEIHLHPAAQSRLGVFFSRIIKGGIQLLIETHSENLIEKLQYQVYSNEISPEDIIIYYKQSVEDSFLKINIESNGKLSSDFPEGFFDVSLNDLLEIG</sequence>
<dbReference type="InterPro" id="IPR051396">
    <property type="entry name" value="Bact_Antivir_Def_Nuclease"/>
</dbReference>
<dbReference type="Pfam" id="PF12476">
    <property type="entry name" value="DUF3696"/>
    <property type="match status" value="1"/>
</dbReference>
<dbReference type="InterPro" id="IPR027417">
    <property type="entry name" value="P-loop_NTPase"/>
</dbReference>
<evidence type="ECO:0000259" key="2">
    <source>
        <dbReference type="Pfam" id="PF13175"/>
    </source>
</evidence>
<keyword evidence="5" id="KW-1185">Reference proteome</keyword>
<dbReference type="InterPro" id="IPR041685">
    <property type="entry name" value="AAA_GajA/Old/RecF-like"/>
</dbReference>
<dbReference type="InterPro" id="IPR003959">
    <property type="entry name" value="ATPase_AAA_core"/>
</dbReference>
<feature type="domain" description="ATPase AAA-type core" evidence="3">
    <location>
        <begin position="109"/>
        <end position="285"/>
    </location>
</feature>
<dbReference type="GO" id="GO:0005524">
    <property type="term" value="F:ATP binding"/>
    <property type="evidence" value="ECO:0007669"/>
    <property type="project" value="InterPro"/>
</dbReference>
<reference evidence="4" key="1">
    <citation type="journal article" date="2022" name="Int. J. Syst. Evol. Microbiol.">
        <title>Prevotella lacticifex sp. nov., isolated from the rumen of cows.</title>
        <authorList>
            <person name="Shinkai T."/>
            <person name="Ikeyama N."/>
            <person name="Kumagai M."/>
            <person name="Ohmori H."/>
            <person name="Sakamoto M."/>
            <person name="Ohkuma M."/>
            <person name="Mitsumori M."/>
        </authorList>
    </citation>
    <scope>NUCLEOTIDE SEQUENCE</scope>
    <source>
        <strain evidence="4">R5076</strain>
    </source>
</reference>
<dbReference type="Pfam" id="PF13304">
    <property type="entry name" value="AAA_21"/>
    <property type="match status" value="1"/>
</dbReference>
<name>A0A9R1C7L6_9BACT</name>
<dbReference type="EMBL" id="BPUB01000001">
    <property type="protein sequence ID" value="GJG57507.1"/>
    <property type="molecule type" value="Genomic_DNA"/>
</dbReference>
<dbReference type="Pfam" id="PF13175">
    <property type="entry name" value="AAA_15"/>
    <property type="match status" value="1"/>
</dbReference>
<feature type="domain" description="DUF3696" evidence="1">
    <location>
        <begin position="296"/>
        <end position="342"/>
    </location>
</feature>
<dbReference type="SUPFAM" id="SSF52540">
    <property type="entry name" value="P-loop containing nucleoside triphosphate hydrolases"/>
    <property type="match status" value="1"/>
</dbReference>
<evidence type="ECO:0000313" key="5">
    <source>
        <dbReference type="Proteomes" id="UP000825483"/>
    </source>
</evidence>
<dbReference type="InterPro" id="IPR022532">
    <property type="entry name" value="DUF3696"/>
</dbReference>
<evidence type="ECO:0000259" key="1">
    <source>
        <dbReference type="Pfam" id="PF12476"/>
    </source>
</evidence>